<dbReference type="EMBL" id="HE575324">
    <property type="protein sequence ID" value="CCC96048.1"/>
    <property type="molecule type" value="Genomic_DNA"/>
</dbReference>
<proteinExistence type="predicted"/>
<protein>
    <submittedName>
        <fullName evidence="1">Uncharacterized protein TCIL3000_11_15580</fullName>
    </submittedName>
</protein>
<sequence>MPWVHLESSTGLRILGPSSSPPPCLHEVAQLFAQPLSARAIHCFRKITDEYAEEVLILLHHQEGHGMLGDVTVAVGGSAVTEVELETLLNSVLATTVRTNEKGARMILDAICVTCSPSEVGFMQRHPIAHLTRDVVEYDGLEHGNGPRTDPVERRVTTWDAMDIIQQNCIVGCGANSYGVLCHHFFVQRKALLSFVLQDFVPLTLLYCNVSPQRSTSPISCVPSTSRKSLVQLMTLAQCSCRCLFTIITRTLSIAYNADEEACRKLWSPAGNSLPFIAFFSVSGLLCASPSFFSVTDHRDRLFVSALAVEQLVSWPNNAELSFTAPFSQLVHVREFFLRCQEDGVSVRVVLLSIGSAVCCALGFAAEVKTGDGQWDYQTFVRVVEQYLATTRTTINLHAQAREMDSHTEKGGESNPEAAVVAGEGAGDFTAHLLLCAEVTHPTPWFNDLLHEMNCVEAETLRDTLMTNRNATSRVASSQPRGTCTCFPFTSCSSRKAGCQSFVWHSEAKDLPLDMMWCVAASHIVVAEAHMRSKCFDQGCHTFFSLRSNLGDGGNVANPKRYGLGWFQYGWRGALRGPISQQDTENKCGKWLPNLPCNYCNDVKGRVDCTKVLQGLVSIGGGPRPSVTCDAREIEGCSLFRQNTQSKLRQADSTMPLFDSRATIFPIAVLQDEFCEAAGHTSFAEDREGGYDVMTAFYTIGRGVIKGTTRDALVQEVFLFEGDQIGRESEVTSLSQHRYRENSSSLAILHQAVSCIIEDVYRTATPQMLGEMS</sequence>
<evidence type="ECO:0000313" key="1">
    <source>
        <dbReference type="EMBL" id="CCC96048.1"/>
    </source>
</evidence>
<reference evidence="1" key="1">
    <citation type="journal article" date="2012" name="Proc. Natl. Acad. Sci. U.S.A.">
        <title>Antigenic diversity is generated by distinct evolutionary mechanisms in African trypanosome species.</title>
        <authorList>
            <person name="Jackson A.P."/>
            <person name="Berry A."/>
            <person name="Aslett M."/>
            <person name="Allison H.C."/>
            <person name="Burton P."/>
            <person name="Vavrova-Anderson J."/>
            <person name="Brown R."/>
            <person name="Browne H."/>
            <person name="Corton N."/>
            <person name="Hauser H."/>
            <person name="Gamble J."/>
            <person name="Gilderthorp R."/>
            <person name="Marcello L."/>
            <person name="McQuillan J."/>
            <person name="Otto T.D."/>
            <person name="Quail M.A."/>
            <person name="Sanders M.J."/>
            <person name="van Tonder A."/>
            <person name="Ginger M.L."/>
            <person name="Field M.C."/>
            <person name="Barry J.D."/>
            <person name="Hertz-Fowler C."/>
            <person name="Berriman M."/>
        </authorList>
    </citation>
    <scope>NUCLEOTIDE SEQUENCE</scope>
    <source>
        <strain evidence="1">IL3000</strain>
    </source>
</reference>
<name>G0V325_TRYCI</name>
<accession>G0V325</accession>
<gene>
    <name evidence="1" type="ORF">TCIL3000_11_15580</name>
</gene>
<dbReference type="VEuPathDB" id="TriTrypDB:TcIL3000.11.15580"/>
<dbReference type="AlphaFoldDB" id="G0V325"/>
<organism evidence="1">
    <name type="scientific">Trypanosoma congolense (strain IL3000)</name>
    <dbReference type="NCBI Taxonomy" id="1068625"/>
    <lineage>
        <taxon>Eukaryota</taxon>
        <taxon>Discoba</taxon>
        <taxon>Euglenozoa</taxon>
        <taxon>Kinetoplastea</taxon>
        <taxon>Metakinetoplastina</taxon>
        <taxon>Trypanosomatida</taxon>
        <taxon>Trypanosomatidae</taxon>
        <taxon>Trypanosoma</taxon>
        <taxon>Nannomonas</taxon>
    </lineage>
</organism>